<feature type="non-terminal residue" evidence="1">
    <location>
        <position position="61"/>
    </location>
</feature>
<accession>A0ABS2DW21</accession>
<gene>
    <name evidence="1" type="ORF">H6A60_13415</name>
</gene>
<sequence length="61" mass="6988">MVELGAHSSEVVGAIYHVHQLLNGVAQRYAQDLASYENTEMLLRTGRERGREWRAFSEVVR</sequence>
<evidence type="ECO:0000313" key="1">
    <source>
        <dbReference type="EMBL" id="MBM6705463.1"/>
    </source>
</evidence>
<keyword evidence="2" id="KW-1185">Reference proteome</keyword>
<dbReference type="EMBL" id="JACJJC010000554">
    <property type="protein sequence ID" value="MBM6705463.1"/>
    <property type="molecule type" value="Genomic_DNA"/>
</dbReference>
<dbReference type="RefSeq" id="WP_205105426.1">
    <property type="nucleotide sequence ID" value="NZ_JACJJC010000554.1"/>
</dbReference>
<reference evidence="1 2" key="1">
    <citation type="journal article" date="2021" name="Sci. Rep.">
        <title>The distribution of antibiotic resistance genes in chicken gut microbiota commensals.</title>
        <authorList>
            <person name="Juricova H."/>
            <person name="Matiasovicova J."/>
            <person name="Kubasova T."/>
            <person name="Cejkova D."/>
            <person name="Rychlik I."/>
        </authorList>
    </citation>
    <scope>NUCLEOTIDE SEQUENCE [LARGE SCALE GENOMIC DNA]</scope>
    <source>
        <strain evidence="1 2">An829</strain>
    </source>
</reference>
<name>A0ABS2DW21_9BURK</name>
<protein>
    <submittedName>
        <fullName evidence="1">Uncharacterized protein</fullName>
    </submittedName>
</protein>
<evidence type="ECO:0000313" key="2">
    <source>
        <dbReference type="Proteomes" id="UP000715095"/>
    </source>
</evidence>
<organism evidence="1 2">
    <name type="scientific">Sutterella massiliensis</name>
    <dbReference type="NCBI Taxonomy" id="1816689"/>
    <lineage>
        <taxon>Bacteria</taxon>
        <taxon>Pseudomonadati</taxon>
        <taxon>Pseudomonadota</taxon>
        <taxon>Betaproteobacteria</taxon>
        <taxon>Burkholderiales</taxon>
        <taxon>Sutterellaceae</taxon>
        <taxon>Sutterella</taxon>
    </lineage>
</organism>
<comment type="caution">
    <text evidence="1">The sequence shown here is derived from an EMBL/GenBank/DDBJ whole genome shotgun (WGS) entry which is preliminary data.</text>
</comment>
<proteinExistence type="predicted"/>
<dbReference type="Proteomes" id="UP000715095">
    <property type="component" value="Unassembled WGS sequence"/>
</dbReference>